<dbReference type="GO" id="GO:0009882">
    <property type="term" value="F:blue light photoreceptor activity"/>
    <property type="evidence" value="ECO:0007669"/>
    <property type="project" value="InterPro"/>
</dbReference>
<gene>
    <name evidence="2" type="ORF">EAH73_19790</name>
</gene>
<dbReference type="InterPro" id="IPR043038">
    <property type="entry name" value="VbhA_sf"/>
</dbReference>
<dbReference type="EMBL" id="RCYZ01000010">
    <property type="protein sequence ID" value="TPG61700.1"/>
    <property type="molecule type" value="Genomic_DNA"/>
</dbReference>
<organism evidence="2 3">
    <name type="scientific">Hymenobacter nivis</name>
    <dbReference type="NCBI Taxonomy" id="1850093"/>
    <lineage>
        <taxon>Bacteria</taxon>
        <taxon>Pseudomonadati</taxon>
        <taxon>Bacteroidota</taxon>
        <taxon>Cytophagia</taxon>
        <taxon>Cytophagales</taxon>
        <taxon>Hymenobacteraceae</taxon>
        <taxon>Hymenobacter</taxon>
    </lineage>
</organism>
<dbReference type="SUPFAM" id="SSF54975">
    <property type="entry name" value="Acylphosphatase/BLUF domain-like"/>
    <property type="match status" value="1"/>
</dbReference>
<accession>A0A502GK29</accession>
<dbReference type="SMART" id="SM01034">
    <property type="entry name" value="BLUF"/>
    <property type="match status" value="1"/>
</dbReference>
<protein>
    <submittedName>
        <fullName evidence="2">BLUF domain-containing protein</fullName>
    </submittedName>
</protein>
<dbReference type="Gene3D" id="1.10.8.1050">
    <property type="entry name" value="Antitoxin VbhA-like"/>
    <property type="match status" value="1"/>
</dbReference>
<keyword evidence="3" id="KW-1185">Reference proteome</keyword>
<dbReference type="Gene3D" id="3.30.70.100">
    <property type="match status" value="1"/>
</dbReference>
<comment type="caution">
    <text evidence="2">The sequence shown here is derived from an EMBL/GenBank/DDBJ whole genome shotgun (WGS) entry which is preliminary data.</text>
</comment>
<sequence length="203" mass="23079">MVPRRTQGYMEDLPTEAARRRAIAWATALVAGTPLAPQQYEAELLERYARGELTLNQVLARLDVRVHHLLYRSRAVHPFSEAQLLNLLEQARTYNAQHDLTGLLCYSRDGHFVQVLEGEATTVHELFAHILRDGRHQQVTVLSDAAGPARMFSDWRMAFAQVEPAEFHWLIGYLEARRQRPALPQIPIDDPHLVALLTNFGAL</sequence>
<reference evidence="2 3" key="1">
    <citation type="journal article" date="2019" name="Environ. Microbiol.">
        <title>Species interactions and distinct microbial communities in high Arctic permafrost affected cryosols are associated with the CH4 and CO2 gas fluxes.</title>
        <authorList>
            <person name="Altshuler I."/>
            <person name="Hamel J."/>
            <person name="Turney S."/>
            <person name="Magnuson E."/>
            <person name="Levesque R."/>
            <person name="Greer C."/>
            <person name="Whyte L.G."/>
        </authorList>
    </citation>
    <scope>NUCLEOTIDE SEQUENCE [LARGE SCALE GENOMIC DNA]</scope>
    <source>
        <strain evidence="2 3">S9.2P</strain>
    </source>
</reference>
<dbReference type="PROSITE" id="PS50925">
    <property type="entry name" value="BLUF"/>
    <property type="match status" value="1"/>
</dbReference>
<name>A0A502GK29_9BACT</name>
<feature type="domain" description="BLUF" evidence="1">
    <location>
        <begin position="66"/>
        <end position="158"/>
    </location>
</feature>
<dbReference type="Pfam" id="PF04940">
    <property type="entry name" value="BLUF"/>
    <property type="match status" value="1"/>
</dbReference>
<proteinExistence type="predicted"/>
<dbReference type="AlphaFoldDB" id="A0A502GK29"/>
<evidence type="ECO:0000259" key="1">
    <source>
        <dbReference type="PROSITE" id="PS50925"/>
    </source>
</evidence>
<dbReference type="GO" id="GO:0071949">
    <property type="term" value="F:FAD binding"/>
    <property type="evidence" value="ECO:0007669"/>
    <property type="project" value="InterPro"/>
</dbReference>
<dbReference type="InterPro" id="IPR007024">
    <property type="entry name" value="BLUF_domain"/>
</dbReference>
<evidence type="ECO:0000313" key="2">
    <source>
        <dbReference type="EMBL" id="TPG61700.1"/>
    </source>
</evidence>
<evidence type="ECO:0000313" key="3">
    <source>
        <dbReference type="Proteomes" id="UP000317646"/>
    </source>
</evidence>
<dbReference type="InterPro" id="IPR036046">
    <property type="entry name" value="Acylphosphatase-like_dom_sf"/>
</dbReference>
<dbReference type="Proteomes" id="UP000317646">
    <property type="component" value="Unassembled WGS sequence"/>
</dbReference>